<organism evidence="1">
    <name type="scientific">Arundo donax</name>
    <name type="common">Giant reed</name>
    <name type="synonym">Donax arundinaceus</name>
    <dbReference type="NCBI Taxonomy" id="35708"/>
    <lineage>
        <taxon>Eukaryota</taxon>
        <taxon>Viridiplantae</taxon>
        <taxon>Streptophyta</taxon>
        <taxon>Embryophyta</taxon>
        <taxon>Tracheophyta</taxon>
        <taxon>Spermatophyta</taxon>
        <taxon>Magnoliopsida</taxon>
        <taxon>Liliopsida</taxon>
        <taxon>Poales</taxon>
        <taxon>Poaceae</taxon>
        <taxon>PACMAD clade</taxon>
        <taxon>Arundinoideae</taxon>
        <taxon>Arundineae</taxon>
        <taxon>Arundo</taxon>
    </lineage>
</organism>
<reference evidence="1" key="2">
    <citation type="journal article" date="2015" name="Data Brief">
        <title>Shoot transcriptome of the giant reed, Arundo donax.</title>
        <authorList>
            <person name="Barrero R.A."/>
            <person name="Guerrero F.D."/>
            <person name="Moolhuijzen P."/>
            <person name="Goolsby J.A."/>
            <person name="Tidwell J."/>
            <person name="Bellgard S.E."/>
            <person name="Bellgard M.I."/>
        </authorList>
    </citation>
    <scope>NUCLEOTIDE SEQUENCE</scope>
    <source>
        <tissue evidence="1">Shoot tissue taken approximately 20 cm above the soil surface</tissue>
    </source>
</reference>
<sequence>MCGGWKGRPHCRAFSWGKLASVWRKVVASLACLLVCDVRGLYVGVVVSCLELAS</sequence>
<reference evidence="1" key="1">
    <citation type="submission" date="2014-09" db="EMBL/GenBank/DDBJ databases">
        <authorList>
            <person name="Magalhaes I.L.F."/>
            <person name="Oliveira U."/>
            <person name="Santos F.R."/>
            <person name="Vidigal T.H.D.A."/>
            <person name="Brescovit A.D."/>
            <person name="Santos A.J."/>
        </authorList>
    </citation>
    <scope>NUCLEOTIDE SEQUENCE</scope>
    <source>
        <tissue evidence="1">Shoot tissue taken approximately 20 cm above the soil surface</tissue>
    </source>
</reference>
<proteinExistence type="predicted"/>
<name>A0A0A9CQL1_ARUDO</name>
<accession>A0A0A9CQL1</accession>
<protein>
    <submittedName>
        <fullName evidence="1">Uncharacterized protein</fullName>
    </submittedName>
</protein>
<dbReference type="AlphaFoldDB" id="A0A0A9CQL1"/>
<evidence type="ECO:0000313" key="1">
    <source>
        <dbReference type="EMBL" id="JAD76723.1"/>
    </source>
</evidence>
<dbReference type="EMBL" id="GBRH01221172">
    <property type="protein sequence ID" value="JAD76723.1"/>
    <property type="molecule type" value="Transcribed_RNA"/>
</dbReference>